<dbReference type="PROSITE" id="PS51886">
    <property type="entry name" value="TLDC"/>
    <property type="match status" value="1"/>
</dbReference>
<dbReference type="SUPFAM" id="SSF54695">
    <property type="entry name" value="POZ domain"/>
    <property type="match status" value="1"/>
</dbReference>
<evidence type="ECO:0008006" key="5">
    <source>
        <dbReference type="Google" id="ProtNLM"/>
    </source>
</evidence>
<organism evidence="3 4">
    <name type="scientific">Glomus cerebriforme</name>
    <dbReference type="NCBI Taxonomy" id="658196"/>
    <lineage>
        <taxon>Eukaryota</taxon>
        <taxon>Fungi</taxon>
        <taxon>Fungi incertae sedis</taxon>
        <taxon>Mucoromycota</taxon>
        <taxon>Glomeromycotina</taxon>
        <taxon>Glomeromycetes</taxon>
        <taxon>Glomerales</taxon>
        <taxon>Glomeraceae</taxon>
        <taxon>Glomus</taxon>
    </lineage>
</organism>
<dbReference type="InterPro" id="IPR011333">
    <property type="entry name" value="SKP1/BTB/POZ_sf"/>
</dbReference>
<feature type="domain" description="BTB" evidence="1">
    <location>
        <begin position="23"/>
        <end position="96"/>
    </location>
</feature>
<gene>
    <name evidence="3" type="ORF">C1645_882344</name>
</gene>
<evidence type="ECO:0000259" key="1">
    <source>
        <dbReference type="PROSITE" id="PS50097"/>
    </source>
</evidence>
<evidence type="ECO:0000313" key="3">
    <source>
        <dbReference type="EMBL" id="RIA80112.1"/>
    </source>
</evidence>
<reference evidence="3 4" key="1">
    <citation type="submission" date="2018-06" db="EMBL/GenBank/DDBJ databases">
        <title>Comparative genomics reveals the genomic features of Rhizophagus irregularis, R. cerebriforme, R. diaphanum and Gigaspora rosea, and their symbiotic lifestyle signature.</title>
        <authorList>
            <person name="Morin E."/>
            <person name="San Clemente H."/>
            <person name="Chen E.C.H."/>
            <person name="De La Providencia I."/>
            <person name="Hainaut M."/>
            <person name="Kuo A."/>
            <person name="Kohler A."/>
            <person name="Murat C."/>
            <person name="Tang N."/>
            <person name="Roy S."/>
            <person name="Loubradou J."/>
            <person name="Henrissat B."/>
            <person name="Grigoriev I.V."/>
            <person name="Corradi N."/>
            <person name="Roux C."/>
            <person name="Martin F.M."/>
        </authorList>
    </citation>
    <scope>NUCLEOTIDE SEQUENCE [LARGE SCALE GENOMIC DNA]</scope>
    <source>
        <strain evidence="3 4">DAOM 227022</strain>
    </source>
</reference>
<dbReference type="SMART" id="SM00225">
    <property type="entry name" value="BTB"/>
    <property type="match status" value="1"/>
</dbReference>
<comment type="caution">
    <text evidence="3">The sequence shown here is derived from an EMBL/GenBank/DDBJ whole genome shotgun (WGS) entry which is preliminary data.</text>
</comment>
<dbReference type="SMART" id="SM00584">
    <property type="entry name" value="TLDc"/>
    <property type="match status" value="1"/>
</dbReference>
<sequence length="472" mass="54589">MSFEYSQELSNDYEILLETDKEYDVIIYAGDDENVEEMHALSNILRIRSQYFRTAFSNELIDKKDGKYICNLPKISPQFFKIILRFIYCGKIDLTKLQGSDILNFLMAVDELKIQTLVNCVQEYLIKHHSEFLQQNPIKILETVHQLENFTELWKFFLEKICKEPDIIFNSDKFICLKTPLLELLLKQDDLLLDEIVIWDNLIKWTFAQHPSIQQDVKKWNKEDITIMENTFRKFIPLIRFYQISSEDFLDKVYPFKALLPEDLINKILAFHMKKQNFDIQPPRKPKAIYDSVLIKPQHFAIFSSWIEKKDLSYYNVKDVKHLPYNFNLLYCASKDGDTLATFHAKCDYKGATIIIAKISNSDQIVGGYNPLFWDSSSTCKSTKDSFIFSFKNKDDIQSAKVGYSNGINSIGGFPPNGLVFGGGGGGCHLALYINGWYSNANANNKSYPNIGIPSGNFDVDDYEVFQVIQSD</sequence>
<dbReference type="PANTHER" id="PTHR24410:SF23">
    <property type="entry name" value="BTB DOMAIN-CONTAINING PROTEIN-RELATED"/>
    <property type="match status" value="1"/>
</dbReference>
<accession>A0A397S3P9</accession>
<dbReference type="Proteomes" id="UP000265703">
    <property type="component" value="Unassembled WGS sequence"/>
</dbReference>
<evidence type="ECO:0000259" key="2">
    <source>
        <dbReference type="PROSITE" id="PS51886"/>
    </source>
</evidence>
<dbReference type="InterPro" id="IPR000210">
    <property type="entry name" value="BTB/POZ_dom"/>
</dbReference>
<dbReference type="Pfam" id="PF07534">
    <property type="entry name" value="TLD"/>
    <property type="match status" value="1"/>
</dbReference>
<dbReference type="InterPro" id="IPR006571">
    <property type="entry name" value="TLDc_dom"/>
</dbReference>
<keyword evidence="4" id="KW-1185">Reference proteome</keyword>
<dbReference type="Gene3D" id="3.30.710.10">
    <property type="entry name" value="Potassium Channel Kv1.1, Chain A"/>
    <property type="match status" value="1"/>
</dbReference>
<dbReference type="EMBL" id="QKYT01001044">
    <property type="protein sequence ID" value="RIA80112.1"/>
    <property type="molecule type" value="Genomic_DNA"/>
</dbReference>
<dbReference type="CDD" id="cd18186">
    <property type="entry name" value="BTB_POZ_ZBTB_KLHL-like"/>
    <property type="match status" value="1"/>
</dbReference>
<proteinExistence type="predicted"/>
<feature type="domain" description="TLDc" evidence="2">
    <location>
        <begin position="293"/>
        <end position="469"/>
    </location>
</feature>
<dbReference type="AlphaFoldDB" id="A0A397S3P9"/>
<dbReference type="PROSITE" id="PS50097">
    <property type="entry name" value="BTB"/>
    <property type="match status" value="1"/>
</dbReference>
<dbReference type="PANTHER" id="PTHR24410">
    <property type="entry name" value="HL07962P-RELATED"/>
    <property type="match status" value="1"/>
</dbReference>
<evidence type="ECO:0000313" key="4">
    <source>
        <dbReference type="Proteomes" id="UP000265703"/>
    </source>
</evidence>
<name>A0A397S3P9_9GLOM</name>
<dbReference type="Pfam" id="PF00651">
    <property type="entry name" value="BTB"/>
    <property type="match status" value="1"/>
</dbReference>
<protein>
    <recommendedName>
        <fullName evidence="5">BTB/POZ domain-containing protein</fullName>
    </recommendedName>
</protein>
<dbReference type="InterPro" id="IPR051481">
    <property type="entry name" value="BTB-POZ/Galectin-3-binding"/>
</dbReference>
<dbReference type="OrthoDB" id="194443at2759"/>